<dbReference type="PANTHER" id="PTHR14218:SF15">
    <property type="entry name" value="TRIPEPTIDYL-PEPTIDASE 1"/>
    <property type="match status" value="1"/>
</dbReference>
<sequence>MKLSAKLLPACTLAAIGVSQPVLAAGSQIALSGSVRPFSASVRVLGDADSRSTVEFQVALKMRDLSQLRSRIALGQRVTPEELEANHFPLLKDQRAVVEWLTAQGLKVERTYPNRLTIEVSGTVAQVRAALGVDFKRVVVDSEEFVAARTAPLLPAEFSASILGINGLQPYQKAVPLHTRLQPQSPTKPFVPAYSVNDILTAYSGTGLGLNGSGQTIAILIDVAPQNSDLTTFWTNSGIPGSLTNITAVQGANPRRKDKPSGEETLDTEMTSGVAPAAKIRLYLSGTLSFSNLDKALQKLIAELPSQPTLHQLTISLGSCEASNSSSQLQTDSQLLSTIAASGVSIFVSSGDDGSKNLCNSGLGVSYYASDPSVTAVGGTTLTLDSSSGAVTSEGVWNNQYGASGGGISSYFSRPSWQVGAGVPAGTTRLVPDVALDADPNTGVYVVYNGRTYSFGGTSASSPLWAGFTALFNQARAAAGKPSLGLLGPRLYPLLGTSNFRDITSGNNGAYSAGSGYDLATGIGVPVLSLLQSTLFNQP</sequence>
<dbReference type="SUPFAM" id="SSF52743">
    <property type="entry name" value="Subtilisin-like"/>
    <property type="match status" value="1"/>
</dbReference>
<evidence type="ECO:0000256" key="8">
    <source>
        <dbReference type="SAM" id="SignalP"/>
    </source>
</evidence>
<dbReference type="Gene3D" id="3.40.50.200">
    <property type="entry name" value="Peptidase S8/S53 domain"/>
    <property type="match status" value="1"/>
</dbReference>
<dbReference type="PATRIC" id="fig|1183438.3.peg.2473"/>
<dbReference type="PROSITE" id="PS51695">
    <property type="entry name" value="SEDOLISIN"/>
    <property type="match status" value="1"/>
</dbReference>
<feature type="signal peptide" evidence="8">
    <location>
        <begin position="1"/>
        <end position="24"/>
    </location>
</feature>
<dbReference type="GO" id="GO:0046872">
    <property type="term" value="F:metal ion binding"/>
    <property type="evidence" value="ECO:0007669"/>
    <property type="project" value="UniProtKB-KW"/>
</dbReference>
<evidence type="ECO:0000256" key="2">
    <source>
        <dbReference type="ARBA" id="ARBA00022670"/>
    </source>
</evidence>
<evidence type="ECO:0000313" key="10">
    <source>
        <dbReference type="EMBL" id="AGY58758.1"/>
    </source>
</evidence>
<comment type="cofactor">
    <cofactor evidence="1">
        <name>Ca(2+)</name>
        <dbReference type="ChEBI" id="CHEBI:29108"/>
    </cofactor>
</comment>
<dbReference type="EMBL" id="CP003587">
    <property type="protein sequence ID" value="AGY58758.1"/>
    <property type="molecule type" value="Genomic_DNA"/>
</dbReference>
<keyword evidence="2" id="KW-0645">Protease</keyword>
<evidence type="ECO:0000256" key="4">
    <source>
        <dbReference type="ARBA" id="ARBA00022801"/>
    </source>
</evidence>
<dbReference type="InterPro" id="IPR036852">
    <property type="entry name" value="Peptidase_S8/S53_dom_sf"/>
</dbReference>
<dbReference type="InterPro" id="IPR015366">
    <property type="entry name" value="S53_propep"/>
</dbReference>
<evidence type="ECO:0000256" key="5">
    <source>
        <dbReference type="ARBA" id="ARBA00022825"/>
    </source>
</evidence>
<dbReference type="AlphaFoldDB" id="U5QIP1"/>
<dbReference type="InterPro" id="IPR000209">
    <property type="entry name" value="Peptidase_S8/S53_dom"/>
</dbReference>
<evidence type="ECO:0000256" key="3">
    <source>
        <dbReference type="ARBA" id="ARBA00022723"/>
    </source>
</evidence>
<dbReference type="PROSITE" id="PS00138">
    <property type="entry name" value="SUBTILASE_SER"/>
    <property type="match status" value="1"/>
</dbReference>
<dbReference type="HOGENOM" id="CLU_012501_0_0_3"/>
<dbReference type="CDD" id="cd11377">
    <property type="entry name" value="Pro-peptidase_S53"/>
    <property type="match status" value="1"/>
</dbReference>
<evidence type="ECO:0000256" key="1">
    <source>
        <dbReference type="ARBA" id="ARBA00001913"/>
    </source>
</evidence>
<dbReference type="GO" id="GO:0006508">
    <property type="term" value="P:proteolysis"/>
    <property type="evidence" value="ECO:0007669"/>
    <property type="project" value="UniProtKB-KW"/>
</dbReference>
<protein>
    <submittedName>
        <fullName evidence="10">Peptidase S53 propeptide</fullName>
    </submittedName>
</protein>
<dbReference type="STRING" id="1183438.GKIL_2512"/>
<keyword evidence="8" id="KW-0732">Signal</keyword>
<keyword evidence="11" id="KW-1185">Reference proteome</keyword>
<accession>U5QIP1</accession>
<dbReference type="InterPro" id="IPR023828">
    <property type="entry name" value="Peptidase_S8_Ser-AS"/>
</dbReference>
<keyword evidence="5" id="KW-0720">Serine protease</keyword>
<evidence type="ECO:0000313" key="11">
    <source>
        <dbReference type="Proteomes" id="UP000017396"/>
    </source>
</evidence>
<dbReference type="InterPro" id="IPR050819">
    <property type="entry name" value="Tripeptidyl-peptidase_I"/>
</dbReference>
<dbReference type="SMART" id="SM00944">
    <property type="entry name" value="Pro-kuma_activ"/>
    <property type="match status" value="1"/>
</dbReference>
<gene>
    <name evidence="10" type="ORF">GKIL_2512</name>
</gene>
<proteinExistence type="predicted"/>
<dbReference type="CDD" id="cd04056">
    <property type="entry name" value="Peptidases_S53"/>
    <property type="match status" value="1"/>
</dbReference>
<dbReference type="InterPro" id="IPR030400">
    <property type="entry name" value="Sedolisin_dom"/>
</dbReference>
<reference evidence="10 11" key="1">
    <citation type="journal article" date="2013" name="PLoS ONE">
        <title>Cultivation and Complete Genome Sequencing of Gloeobacter kilaueensis sp. nov., from a Lava Cave in Kilauea Caldera, Hawai'i.</title>
        <authorList>
            <person name="Saw J.H."/>
            <person name="Schatz M."/>
            <person name="Brown M.V."/>
            <person name="Kunkel D.D."/>
            <person name="Foster J.S."/>
            <person name="Shick H."/>
            <person name="Christensen S."/>
            <person name="Hou S."/>
            <person name="Wan X."/>
            <person name="Donachie S.P."/>
        </authorList>
    </citation>
    <scope>NUCLEOTIDE SEQUENCE [LARGE SCALE GENOMIC DNA]</scope>
    <source>
        <strain evidence="11">JS</strain>
    </source>
</reference>
<feature type="domain" description="Peptidase S53" evidence="9">
    <location>
        <begin position="190"/>
        <end position="538"/>
    </location>
</feature>
<dbReference type="Pfam" id="PF00082">
    <property type="entry name" value="Peptidase_S8"/>
    <property type="match status" value="1"/>
</dbReference>
<dbReference type="GO" id="GO:0004252">
    <property type="term" value="F:serine-type endopeptidase activity"/>
    <property type="evidence" value="ECO:0007669"/>
    <property type="project" value="InterPro"/>
</dbReference>
<dbReference type="KEGG" id="glj:GKIL_2512"/>
<dbReference type="GO" id="GO:0008240">
    <property type="term" value="F:tripeptidyl-peptidase activity"/>
    <property type="evidence" value="ECO:0007669"/>
    <property type="project" value="TreeGrafter"/>
</dbReference>
<dbReference type="PANTHER" id="PTHR14218">
    <property type="entry name" value="PROTEASE S8 TRIPEPTIDYL PEPTIDASE I CLN2"/>
    <property type="match status" value="1"/>
</dbReference>
<dbReference type="OrthoDB" id="9798386at2"/>
<evidence type="ECO:0000256" key="6">
    <source>
        <dbReference type="ARBA" id="ARBA00022837"/>
    </source>
</evidence>
<name>U5QIP1_GLOK1</name>
<dbReference type="eggNOG" id="COG4934">
    <property type="taxonomic scope" value="Bacteria"/>
</dbReference>
<keyword evidence="3" id="KW-0479">Metal-binding</keyword>
<feature type="chain" id="PRO_5004663755" evidence="8">
    <location>
        <begin position="25"/>
        <end position="539"/>
    </location>
</feature>
<evidence type="ECO:0000259" key="9">
    <source>
        <dbReference type="PROSITE" id="PS51695"/>
    </source>
</evidence>
<keyword evidence="6" id="KW-0106">Calcium</keyword>
<keyword evidence="4" id="KW-0378">Hydrolase</keyword>
<dbReference type="SUPFAM" id="SSF54897">
    <property type="entry name" value="Protease propeptides/inhibitors"/>
    <property type="match status" value="1"/>
</dbReference>
<dbReference type="Proteomes" id="UP000017396">
    <property type="component" value="Chromosome"/>
</dbReference>
<organism evidence="10 11">
    <name type="scientific">Gloeobacter kilaueensis (strain ATCC BAA-2537 / CCAP 1431/1 / ULC 316 / JS1)</name>
    <dbReference type="NCBI Taxonomy" id="1183438"/>
    <lineage>
        <taxon>Bacteria</taxon>
        <taxon>Bacillati</taxon>
        <taxon>Cyanobacteriota</taxon>
        <taxon>Cyanophyceae</taxon>
        <taxon>Gloeobacterales</taxon>
        <taxon>Gloeobacteraceae</taxon>
        <taxon>Gloeobacter</taxon>
    </lineage>
</organism>
<keyword evidence="7" id="KW-0865">Zymogen</keyword>
<evidence type="ECO:0000256" key="7">
    <source>
        <dbReference type="ARBA" id="ARBA00023145"/>
    </source>
</evidence>
<dbReference type="Pfam" id="PF09286">
    <property type="entry name" value="Pro-kuma_activ"/>
    <property type="match status" value="1"/>
</dbReference>
<dbReference type="RefSeq" id="WP_023173944.1">
    <property type="nucleotide sequence ID" value="NC_022600.1"/>
</dbReference>